<protein>
    <submittedName>
        <fullName evidence="2">NUDIX hydrolase</fullName>
    </submittedName>
</protein>
<dbReference type="SUPFAM" id="SSF55811">
    <property type="entry name" value="Nudix"/>
    <property type="match status" value="1"/>
</dbReference>
<dbReference type="InterPro" id="IPR015797">
    <property type="entry name" value="NUDIX_hydrolase-like_dom_sf"/>
</dbReference>
<dbReference type="Gene3D" id="3.90.79.10">
    <property type="entry name" value="Nucleoside Triphosphate Pyrophosphohydrolase"/>
    <property type="match status" value="1"/>
</dbReference>
<dbReference type="PROSITE" id="PS51462">
    <property type="entry name" value="NUDIX"/>
    <property type="match status" value="1"/>
</dbReference>
<gene>
    <name evidence="2" type="ORF">E1298_01170</name>
</gene>
<feature type="domain" description="Nudix hydrolase" evidence="1">
    <location>
        <begin position="5"/>
        <end position="155"/>
    </location>
</feature>
<accession>A0A4R5CDS0</accession>
<dbReference type="Proteomes" id="UP000294513">
    <property type="component" value="Unassembled WGS sequence"/>
</dbReference>
<reference evidence="2 3" key="1">
    <citation type="submission" date="2019-03" db="EMBL/GenBank/DDBJ databases">
        <title>Draft genome sequences of novel Actinobacteria.</title>
        <authorList>
            <person name="Sahin N."/>
            <person name="Ay H."/>
            <person name="Saygin H."/>
        </authorList>
    </citation>
    <scope>NUCLEOTIDE SEQUENCE [LARGE SCALE GENOMIC DNA]</scope>
    <source>
        <strain evidence="2 3">H3C3</strain>
    </source>
</reference>
<comment type="caution">
    <text evidence="2">The sequence shown here is derived from an EMBL/GenBank/DDBJ whole genome shotgun (WGS) entry which is preliminary data.</text>
</comment>
<evidence type="ECO:0000313" key="2">
    <source>
        <dbReference type="EMBL" id="TDD97675.1"/>
    </source>
</evidence>
<sequence length="157" mass="17725">MGDPCNHAVVGVLAVWEGRYLTGLRAKTPVAVAPCAGHVDELATRIPTGAHEEEPAFRAAGVRELEEETGLRVRDRDLSLVLNRLGGDRCHRKAGSIDGENWHHWLVFTTLFTGPQPPKVRSNGELHDLTWRTPRELADLRNLEPIWREFLRELRII</sequence>
<evidence type="ECO:0000313" key="3">
    <source>
        <dbReference type="Proteomes" id="UP000294513"/>
    </source>
</evidence>
<dbReference type="AlphaFoldDB" id="A0A4R5CDS0"/>
<keyword evidence="3" id="KW-1185">Reference proteome</keyword>
<name>A0A4R5CDS0_9ACTN</name>
<evidence type="ECO:0000259" key="1">
    <source>
        <dbReference type="PROSITE" id="PS51462"/>
    </source>
</evidence>
<dbReference type="InterPro" id="IPR000086">
    <property type="entry name" value="NUDIX_hydrolase_dom"/>
</dbReference>
<dbReference type="OrthoDB" id="3673675at2"/>
<dbReference type="GO" id="GO:0016787">
    <property type="term" value="F:hydrolase activity"/>
    <property type="evidence" value="ECO:0007669"/>
    <property type="project" value="UniProtKB-KW"/>
</dbReference>
<organism evidence="2 3">
    <name type="scientific">Actinomadura rubrisoli</name>
    <dbReference type="NCBI Taxonomy" id="2530368"/>
    <lineage>
        <taxon>Bacteria</taxon>
        <taxon>Bacillati</taxon>
        <taxon>Actinomycetota</taxon>
        <taxon>Actinomycetes</taxon>
        <taxon>Streptosporangiales</taxon>
        <taxon>Thermomonosporaceae</taxon>
        <taxon>Actinomadura</taxon>
    </lineage>
</organism>
<dbReference type="RefSeq" id="WP_131888837.1">
    <property type="nucleotide sequence ID" value="NZ_SMKU01000002.1"/>
</dbReference>
<dbReference type="EMBL" id="SMKU01000002">
    <property type="protein sequence ID" value="TDD97675.1"/>
    <property type="molecule type" value="Genomic_DNA"/>
</dbReference>
<dbReference type="CDD" id="cd02883">
    <property type="entry name" value="NUDIX_Hydrolase"/>
    <property type="match status" value="1"/>
</dbReference>
<dbReference type="Pfam" id="PF00293">
    <property type="entry name" value="NUDIX"/>
    <property type="match status" value="1"/>
</dbReference>
<proteinExistence type="predicted"/>
<keyword evidence="2" id="KW-0378">Hydrolase</keyword>